<dbReference type="SUPFAM" id="SSF89447">
    <property type="entry name" value="AbrB/MazE/MraZ-like"/>
    <property type="match status" value="1"/>
</dbReference>
<keyword evidence="2" id="KW-1185">Reference proteome</keyword>
<dbReference type="Proteomes" id="UP000094463">
    <property type="component" value="Chromosome"/>
</dbReference>
<name>A0A1D7QUQ6_9BACI</name>
<reference evidence="1 2" key="1">
    <citation type="submission" date="2015-08" db="EMBL/GenBank/DDBJ databases">
        <title>The complete genome sequence of Bacillus beveridgei MLTeJB.</title>
        <authorList>
            <person name="Hanson T.E."/>
            <person name="Mesa C."/>
            <person name="Basesman S.M."/>
            <person name="Oremland R.S."/>
        </authorList>
    </citation>
    <scope>NUCLEOTIDE SEQUENCE [LARGE SCALE GENOMIC DNA]</scope>
    <source>
        <strain evidence="1 2">MLTeJB</strain>
    </source>
</reference>
<organism evidence="1 2">
    <name type="scientific">Salisediminibacterium beveridgei</name>
    <dbReference type="NCBI Taxonomy" id="632773"/>
    <lineage>
        <taxon>Bacteria</taxon>
        <taxon>Bacillati</taxon>
        <taxon>Bacillota</taxon>
        <taxon>Bacilli</taxon>
        <taxon>Bacillales</taxon>
        <taxon>Bacillaceae</taxon>
        <taxon>Salisediminibacterium</taxon>
    </lineage>
</organism>
<dbReference type="EMBL" id="CP012502">
    <property type="protein sequence ID" value="AOM82746.1"/>
    <property type="molecule type" value="Genomic_DNA"/>
</dbReference>
<dbReference type="PATRIC" id="fig|632773.3.peg.1457"/>
<evidence type="ECO:0000313" key="1">
    <source>
        <dbReference type="EMBL" id="AOM82746.1"/>
    </source>
</evidence>
<proteinExistence type="predicted"/>
<dbReference type="InterPro" id="IPR037914">
    <property type="entry name" value="SpoVT-AbrB_sf"/>
</dbReference>
<dbReference type="STRING" id="632773.BBEV_1383"/>
<dbReference type="OrthoDB" id="582905at2"/>
<dbReference type="RefSeq" id="WP_069364799.1">
    <property type="nucleotide sequence ID" value="NZ_CP012502.1"/>
</dbReference>
<dbReference type="AlphaFoldDB" id="A0A1D7QUQ6"/>
<evidence type="ECO:0008006" key="3">
    <source>
        <dbReference type="Google" id="ProtNLM"/>
    </source>
</evidence>
<dbReference type="Gene3D" id="2.10.260.10">
    <property type="match status" value="1"/>
</dbReference>
<gene>
    <name evidence="1" type="ORF">BBEV_1383</name>
</gene>
<accession>A0A1D7QUQ6</accession>
<sequence>MAKEIYNERIRKVQNEHVVKIPLEILEYLHAHQGDELAFQIDEKQVVIRPARKLDLTGLKNVEEDFTEGMRHVLERYDQTFRTLADKRGE</sequence>
<evidence type="ECO:0000313" key="2">
    <source>
        <dbReference type="Proteomes" id="UP000094463"/>
    </source>
</evidence>
<dbReference type="KEGG" id="bbev:BBEV_1383"/>
<protein>
    <recommendedName>
        <fullName evidence="3">Addiction module antidote</fullName>
    </recommendedName>
</protein>